<sequence length="106" mass="12164">MLSFHIFRNLIDSMKHYGFLPGSNPQPKMDILALPGVFLREIMTSMDITDRLSMRLTCRFAKLVAETNAGHFDRGQVYSYSVSNNNDYYTVIRLGDKAFKHIPSTE</sequence>
<dbReference type="Pfam" id="PF00646">
    <property type="entry name" value="F-box"/>
    <property type="match status" value="1"/>
</dbReference>
<feature type="domain" description="F-box" evidence="1">
    <location>
        <begin position="31"/>
        <end position="62"/>
    </location>
</feature>
<proteinExistence type="predicted"/>
<dbReference type="AlphaFoldDB" id="A0AAN5CG64"/>
<name>A0AAN5CG64_9BILA</name>
<feature type="non-terminal residue" evidence="2">
    <location>
        <position position="106"/>
    </location>
</feature>
<evidence type="ECO:0000313" key="2">
    <source>
        <dbReference type="EMBL" id="GMR41001.1"/>
    </source>
</evidence>
<keyword evidence="3" id="KW-1185">Reference proteome</keyword>
<dbReference type="EMBL" id="BTRK01000003">
    <property type="protein sequence ID" value="GMR41001.1"/>
    <property type="molecule type" value="Genomic_DNA"/>
</dbReference>
<comment type="caution">
    <text evidence="2">The sequence shown here is derived from an EMBL/GenBank/DDBJ whole genome shotgun (WGS) entry which is preliminary data.</text>
</comment>
<gene>
    <name evidence="2" type="ORF">PMAYCL1PPCAC_11196</name>
</gene>
<accession>A0AAN5CG64</accession>
<protein>
    <recommendedName>
        <fullName evidence="1">F-box domain-containing protein</fullName>
    </recommendedName>
</protein>
<evidence type="ECO:0000259" key="1">
    <source>
        <dbReference type="Pfam" id="PF00646"/>
    </source>
</evidence>
<dbReference type="InterPro" id="IPR001810">
    <property type="entry name" value="F-box_dom"/>
</dbReference>
<reference evidence="3" key="1">
    <citation type="submission" date="2022-10" db="EMBL/GenBank/DDBJ databases">
        <title>Genome assembly of Pristionchus species.</title>
        <authorList>
            <person name="Yoshida K."/>
            <person name="Sommer R.J."/>
        </authorList>
    </citation>
    <scope>NUCLEOTIDE SEQUENCE [LARGE SCALE GENOMIC DNA]</scope>
    <source>
        <strain evidence="3">RS5460</strain>
    </source>
</reference>
<evidence type="ECO:0000313" key="3">
    <source>
        <dbReference type="Proteomes" id="UP001328107"/>
    </source>
</evidence>
<organism evidence="2 3">
    <name type="scientific">Pristionchus mayeri</name>
    <dbReference type="NCBI Taxonomy" id="1317129"/>
    <lineage>
        <taxon>Eukaryota</taxon>
        <taxon>Metazoa</taxon>
        <taxon>Ecdysozoa</taxon>
        <taxon>Nematoda</taxon>
        <taxon>Chromadorea</taxon>
        <taxon>Rhabditida</taxon>
        <taxon>Rhabditina</taxon>
        <taxon>Diplogasteromorpha</taxon>
        <taxon>Diplogasteroidea</taxon>
        <taxon>Neodiplogasteridae</taxon>
        <taxon>Pristionchus</taxon>
    </lineage>
</organism>
<dbReference type="Proteomes" id="UP001328107">
    <property type="component" value="Unassembled WGS sequence"/>
</dbReference>